<reference evidence="3 4" key="1">
    <citation type="journal article" date="2014" name="Am. J. Bot.">
        <title>Genome assembly and annotation for red clover (Trifolium pratense; Fabaceae).</title>
        <authorList>
            <person name="Istvanek J."/>
            <person name="Jaros M."/>
            <person name="Krenek A."/>
            <person name="Repkova J."/>
        </authorList>
    </citation>
    <scope>NUCLEOTIDE SEQUENCE [LARGE SCALE GENOMIC DNA]</scope>
    <source>
        <strain evidence="4">cv. Tatra</strain>
        <tissue evidence="3">Young leaves</tissue>
    </source>
</reference>
<protein>
    <submittedName>
        <fullName evidence="3">Uncharacterized protein</fullName>
    </submittedName>
</protein>
<dbReference type="GO" id="GO:0032875">
    <property type="term" value="P:regulation of DNA endoreduplication"/>
    <property type="evidence" value="ECO:0007669"/>
    <property type="project" value="InterPro"/>
</dbReference>
<dbReference type="PANTHER" id="PTHR33142:SF15">
    <property type="entry name" value="CYCLIN-DEPENDENT PROTEIN KINASE INHIBITOR SMR4"/>
    <property type="match status" value="1"/>
</dbReference>
<name>A0A2K3LNT4_TRIPR</name>
<dbReference type="GO" id="GO:0005634">
    <property type="term" value="C:nucleus"/>
    <property type="evidence" value="ECO:0007669"/>
    <property type="project" value="TreeGrafter"/>
</dbReference>
<evidence type="ECO:0000256" key="1">
    <source>
        <dbReference type="ARBA" id="ARBA00023013"/>
    </source>
</evidence>
<proteinExistence type="predicted"/>
<dbReference type="EMBL" id="ASHM01037440">
    <property type="protein sequence ID" value="PNX80189.1"/>
    <property type="molecule type" value="Genomic_DNA"/>
</dbReference>
<evidence type="ECO:0000313" key="3">
    <source>
        <dbReference type="EMBL" id="PNX80189.1"/>
    </source>
</evidence>
<dbReference type="AlphaFoldDB" id="A0A2K3LNT4"/>
<dbReference type="PANTHER" id="PTHR33142">
    <property type="entry name" value="CYCLIN-DEPENDENT PROTEIN KINASE INHIBITOR SMR13"/>
    <property type="match status" value="1"/>
</dbReference>
<keyword evidence="2" id="KW-0131">Cell cycle</keyword>
<organism evidence="3 4">
    <name type="scientific">Trifolium pratense</name>
    <name type="common">Red clover</name>
    <dbReference type="NCBI Taxonomy" id="57577"/>
    <lineage>
        <taxon>Eukaryota</taxon>
        <taxon>Viridiplantae</taxon>
        <taxon>Streptophyta</taxon>
        <taxon>Embryophyta</taxon>
        <taxon>Tracheophyta</taxon>
        <taxon>Spermatophyta</taxon>
        <taxon>Magnoliopsida</taxon>
        <taxon>eudicotyledons</taxon>
        <taxon>Gunneridae</taxon>
        <taxon>Pentapetalae</taxon>
        <taxon>rosids</taxon>
        <taxon>fabids</taxon>
        <taxon>Fabales</taxon>
        <taxon>Fabaceae</taxon>
        <taxon>Papilionoideae</taxon>
        <taxon>50 kb inversion clade</taxon>
        <taxon>NPAAA clade</taxon>
        <taxon>Hologalegina</taxon>
        <taxon>IRL clade</taxon>
        <taxon>Trifolieae</taxon>
        <taxon>Trifolium</taxon>
    </lineage>
</organism>
<sequence length="77" mass="8937">MMNGGDFEMEEEDGCSTPKRWECQIHTPLIPPPPPKKKKKLFSFGSNKTEHPKNGYFYPPIHDLQQLFTLLPTTNYN</sequence>
<dbReference type="GO" id="GO:0004860">
    <property type="term" value="F:protein kinase inhibitor activity"/>
    <property type="evidence" value="ECO:0007669"/>
    <property type="project" value="UniProtKB-KW"/>
</dbReference>
<dbReference type="Gramene" id="Tp57577_TGAC_v2_mRNA32897">
    <property type="protein sequence ID" value="Tp57577_TGAC_v2_mRNA32897"/>
    <property type="gene ID" value="Tp57577_TGAC_v2_gene31830"/>
</dbReference>
<evidence type="ECO:0000256" key="2">
    <source>
        <dbReference type="ARBA" id="ARBA00023306"/>
    </source>
</evidence>
<accession>A0A2K3LNT4</accession>
<keyword evidence="1" id="KW-0649">Protein kinase inhibitor</keyword>
<gene>
    <name evidence="3" type="ORF">L195_g036186</name>
</gene>
<reference evidence="3 4" key="2">
    <citation type="journal article" date="2017" name="Front. Plant Sci.">
        <title>Gene Classification and Mining of Molecular Markers Useful in Red Clover (Trifolium pratense) Breeding.</title>
        <authorList>
            <person name="Istvanek J."/>
            <person name="Dluhosova J."/>
            <person name="Dluhos P."/>
            <person name="Patkova L."/>
            <person name="Nedelnik J."/>
            <person name="Repkova J."/>
        </authorList>
    </citation>
    <scope>NUCLEOTIDE SEQUENCE [LARGE SCALE GENOMIC DNA]</scope>
    <source>
        <strain evidence="4">cv. Tatra</strain>
        <tissue evidence="3">Young leaves</tissue>
    </source>
</reference>
<dbReference type="InterPro" id="IPR040389">
    <property type="entry name" value="SMR"/>
</dbReference>
<evidence type="ECO:0000313" key="4">
    <source>
        <dbReference type="Proteomes" id="UP000236291"/>
    </source>
</evidence>
<comment type="caution">
    <text evidence="3">The sequence shown here is derived from an EMBL/GenBank/DDBJ whole genome shotgun (WGS) entry which is preliminary data.</text>
</comment>
<dbReference type="Proteomes" id="UP000236291">
    <property type="component" value="Unassembled WGS sequence"/>
</dbReference>